<dbReference type="PANTHER" id="PTHR40076">
    <property type="entry name" value="MEMBRANE PROTEIN-RELATED"/>
    <property type="match status" value="1"/>
</dbReference>
<sequence>MEQQNKYTQGGDINKSLMGETQLNLGSCVKEGWALSKRHFYSILQGGLFTLGVILLLLMLIGNYVSTDDLQSPSVSLSFGLNLLFTLVTTPLITALMMMGISHSVGLQTTFLGLVKRLVASAMLIFCALMLGALVNLGLALYILPGIYLAMSTGFTLLLLVEKKYRPSQAILTSMRVFNRYWLPLSQFYIVSFILFIAGLFTFGIALIWLVPWYLHTKGVLYRTLFGVEVIGQPTSTTDNKDSVFYA</sequence>
<feature type="transmembrane region" description="Helical" evidence="1">
    <location>
        <begin position="81"/>
        <end position="102"/>
    </location>
</feature>
<dbReference type="Proteomes" id="UP000006322">
    <property type="component" value="Unassembled WGS sequence"/>
</dbReference>
<keyword evidence="1" id="KW-1133">Transmembrane helix</keyword>
<dbReference type="OrthoDB" id="5915045at2"/>
<evidence type="ECO:0000256" key="1">
    <source>
        <dbReference type="SAM" id="Phobius"/>
    </source>
</evidence>
<keyword evidence="3" id="KW-1185">Reference proteome</keyword>
<evidence type="ECO:0000313" key="2">
    <source>
        <dbReference type="EMBL" id="GAC32813.1"/>
    </source>
</evidence>
<organism evidence="2 3">
    <name type="scientific">Paraglaciecola polaris LMG 21857</name>
    <dbReference type="NCBI Taxonomy" id="1129793"/>
    <lineage>
        <taxon>Bacteria</taxon>
        <taxon>Pseudomonadati</taxon>
        <taxon>Pseudomonadota</taxon>
        <taxon>Gammaproteobacteria</taxon>
        <taxon>Alteromonadales</taxon>
        <taxon>Alteromonadaceae</taxon>
        <taxon>Paraglaciecola</taxon>
    </lineage>
</organism>
<name>K6ZVK1_9ALTE</name>
<feature type="transmembrane region" description="Helical" evidence="1">
    <location>
        <begin position="114"/>
        <end position="135"/>
    </location>
</feature>
<feature type="transmembrane region" description="Helical" evidence="1">
    <location>
        <begin position="40"/>
        <end position="61"/>
    </location>
</feature>
<evidence type="ECO:0000313" key="3">
    <source>
        <dbReference type="Proteomes" id="UP000006322"/>
    </source>
</evidence>
<dbReference type="RefSeq" id="WP_007104598.1">
    <property type="nucleotide sequence ID" value="NZ_BAER01000044.1"/>
</dbReference>
<proteinExistence type="predicted"/>
<comment type="caution">
    <text evidence="2">The sequence shown here is derived from an EMBL/GenBank/DDBJ whole genome shotgun (WGS) entry which is preliminary data.</text>
</comment>
<dbReference type="AlphaFoldDB" id="K6ZVK1"/>
<dbReference type="EMBL" id="BAER01000044">
    <property type="protein sequence ID" value="GAC32813.1"/>
    <property type="molecule type" value="Genomic_DNA"/>
</dbReference>
<dbReference type="STRING" id="1129793.GPLA_1906"/>
<gene>
    <name evidence="2" type="ORF">GPLA_1906</name>
</gene>
<reference evidence="3" key="1">
    <citation type="journal article" date="2014" name="Environ. Microbiol.">
        <title>Comparative genomics of the marine bacterial genus Glaciecola reveals the high degree of genomic diversity and genomic characteristic for cold adaptation.</title>
        <authorList>
            <person name="Qin Q.L."/>
            <person name="Xie B.B."/>
            <person name="Yu Y."/>
            <person name="Shu Y.L."/>
            <person name="Rong J.C."/>
            <person name="Zhang Y.J."/>
            <person name="Zhao D.L."/>
            <person name="Chen X.L."/>
            <person name="Zhang X.Y."/>
            <person name="Chen B."/>
            <person name="Zhou B.C."/>
            <person name="Zhang Y.Z."/>
        </authorList>
    </citation>
    <scope>NUCLEOTIDE SEQUENCE [LARGE SCALE GENOMIC DNA]</scope>
    <source>
        <strain evidence="3">LMG 21857</strain>
    </source>
</reference>
<accession>K6ZVK1</accession>
<keyword evidence="1" id="KW-0812">Transmembrane</keyword>
<evidence type="ECO:0008006" key="4">
    <source>
        <dbReference type="Google" id="ProtNLM"/>
    </source>
</evidence>
<keyword evidence="1" id="KW-0472">Membrane</keyword>
<feature type="transmembrane region" description="Helical" evidence="1">
    <location>
        <begin position="141"/>
        <end position="161"/>
    </location>
</feature>
<dbReference type="InterPro" id="IPR010380">
    <property type="entry name" value="DUF975"/>
</dbReference>
<dbReference type="PANTHER" id="PTHR40076:SF1">
    <property type="entry name" value="MEMBRANE PROTEIN"/>
    <property type="match status" value="1"/>
</dbReference>
<protein>
    <recommendedName>
        <fullName evidence="4">DUF975 family protein</fullName>
    </recommendedName>
</protein>
<feature type="transmembrane region" description="Helical" evidence="1">
    <location>
        <begin position="182"/>
        <end position="215"/>
    </location>
</feature>